<name>A0ABW6BKL7_9SPHI</name>
<sequence length="441" mass="49220">MKKLLASSFCLATALCLISCQKEQPETSTSLQNDALKSSFLKQDNKMNALAKGLAASVDQKDFVALVHQSVSKALSYGLDENFYLKELAVDNNKVAGDLDLSTLKSALNRNFPNPSKAIHLSAKSNASSVGSDVQQVSDIIANDDIQIYWPYSENWDGMETPAIVILDETNQHMETLPALLPLKDAVGKIIGYDTIIVNEEYAVKHPVWVLDSQPELAYSELPSLSSGERTNNGVYFMEPDHLNAANTVNSVVNNVTDTKVYKIDLGRVMVSQHFDPWTKGGSEMYFLFTETTVNSTVVGGPIGASTQINSIFVDRPRKTINKKQWVDVNKIAVSNWRPEVHKMAMVVFEKDWEGWAGDSDNQKHEFDIPVTYTDASGSLKTHNVKGSISVHKRDEHITTKVFDRSYIFSNFNFSNNNWTIYTERGVNWTLPYYIGTVNPI</sequence>
<keyword evidence="2" id="KW-1185">Reference proteome</keyword>
<dbReference type="Proteomes" id="UP001597525">
    <property type="component" value="Unassembled WGS sequence"/>
</dbReference>
<dbReference type="EMBL" id="JBHUPB010000010">
    <property type="protein sequence ID" value="MFD2968806.1"/>
    <property type="molecule type" value="Genomic_DNA"/>
</dbReference>
<organism evidence="1 2">
    <name type="scientific">Sphingobacterium bambusae</name>
    <dbReference type="NCBI Taxonomy" id="662858"/>
    <lineage>
        <taxon>Bacteria</taxon>
        <taxon>Pseudomonadati</taxon>
        <taxon>Bacteroidota</taxon>
        <taxon>Sphingobacteriia</taxon>
        <taxon>Sphingobacteriales</taxon>
        <taxon>Sphingobacteriaceae</taxon>
        <taxon>Sphingobacterium</taxon>
    </lineage>
</organism>
<reference evidence="2" key="1">
    <citation type="journal article" date="2019" name="Int. J. Syst. Evol. Microbiol.">
        <title>The Global Catalogue of Microorganisms (GCM) 10K type strain sequencing project: providing services to taxonomists for standard genome sequencing and annotation.</title>
        <authorList>
            <consortium name="The Broad Institute Genomics Platform"/>
            <consortium name="The Broad Institute Genome Sequencing Center for Infectious Disease"/>
            <person name="Wu L."/>
            <person name="Ma J."/>
        </authorList>
    </citation>
    <scope>NUCLEOTIDE SEQUENCE [LARGE SCALE GENOMIC DNA]</scope>
    <source>
        <strain evidence="2">KCTC 22814</strain>
    </source>
</reference>
<dbReference type="RefSeq" id="WP_320184927.1">
    <property type="nucleotide sequence ID" value="NZ_CP138332.1"/>
</dbReference>
<protein>
    <submittedName>
        <fullName evidence="1">Uncharacterized protein</fullName>
    </submittedName>
</protein>
<proteinExistence type="predicted"/>
<evidence type="ECO:0000313" key="1">
    <source>
        <dbReference type="EMBL" id="MFD2968806.1"/>
    </source>
</evidence>
<evidence type="ECO:0000313" key="2">
    <source>
        <dbReference type="Proteomes" id="UP001597525"/>
    </source>
</evidence>
<accession>A0ABW6BKL7</accession>
<comment type="caution">
    <text evidence="1">The sequence shown here is derived from an EMBL/GenBank/DDBJ whole genome shotgun (WGS) entry which is preliminary data.</text>
</comment>
<gene>
    <name evidence="1" type="ORF">ACFS7Y_15515</name>
</gene>